<evidence type="ECO:0000256" key="1">
    <source>
        <dbReference type="ARBA" id="ARBA00001947"/>
    </source>
</evidence>
<dbReference type="InterPro" id="IPR020843">
    <property type="entry name" value="ER"/>
</dbReference>
<dbReference type="InterPro" id="IPR013154">
    <property type="entry name" value="ADH-like_N"/>
</dbReference>
<comment type="cofactor">
    <cofactor evidence="1 5">
        <name>Zn(2+)</name>
        <dbReference type="ChEBI" id="CHEBI:29105"/>
    </cofactor>
</comment>
<keyword evidence="2 5" id="KW-0479">Metal-binding</keyword>
<evidence type="ECO:0000256" key="3">
    <source>
        <dbReference type="ARBA" id="ARBA00022833"/>
    </source>
</evidence>
<dbReference type="InterPro" id="IPR002328">
    <property type="entry name" value="ADH_Zn_CS"/>
</dbReference>
<sequence length="345" mass="36821">MKAAVFLEPGKMSITEVKKPELEQADDAIIRVLRASVCGSDLWWYRGISTKENGSLTGHEAIGIVEEVGEGVTEVQKGDFVIVPFTHGCGYCQACLAGFDGDCLNNSSGASSYQAEYLRYHGANWGLIKIPGKPEDYSEDMLNSFVALADVMATGYHAAISAEVKAGDTVVVIGDGAVGLCGVISARLLGAKRIIAMSRHAERQVLALAFGATDIIAERGDEALKKIRALAGAGADVVLECVGTQQAIDTAVKAARPGAVVGRVGVPHIDELDTNPLFWRNIGLRGGIAPVTTYDKKVLLQAVLDGEIQPGKVFTRQFKLAEVQQAYEMMDRREAIKSLLILSDA</sequence>
<gene>
    <name evidence="8" type="ORF">P7D69_15035</name>
    <name evidence="7" type="ORF">P7D78_00585</name>
</gene>
<dbReference type="SUPFAM" id="SSF50129">
    <property type="entry name" value="GroES-like"/>
    <property type="match status" value="1"/>
</dbReference>
<dbReference type="RefSeq" id="WP_028020086.1">
    <property type="nucleotide sequence ID" value="NZ_CABLCA010000002.1"/>
</dbReference>
<evidence type="ECO:0000256" key="5">
    <source>
        <dbReference type="RuleBase" id="RU361277"/>
    </source>
</evidence>
<dbReference type="AlphaFoldDB" id="A0AAP5KCE9"/>
<comment type="caution">
    <text evidence="7">The sequence shown here is derived from an EMBL/GenBank/DDBJ whole genome shotgun (WGS) entry which is preliminary data.</text>
</comment>
<dbReference type="Proteomes" id="UP001249240">
    <property type="component" value="Unassembled WGS sequence"/>
</dbReference>
<dbReference type="SMART" id="SM00829">
    <property type="entry name" value="PKS_ER"/>
    <property type="match status" value="1"/>
</dbReference>
<reference evidence="7" key="1">
    <citation type="submission" date="2023-03" db="EMBL/GenBank/DDBJ databases">
        <authorList>
            <person name="Shen W."/>
            <person name="Cai J."/>
        </authorList>
    </citation>
    <scope>NUCLEOTIDE SEQUENCE</scope>
    <source>
        <strain evidence="7">B646-2</strain>
        <strain evidence="8">Y15</strain>
    </source>
</reference>
<dbReference type="PROSITE" id="PS00059">
    <property type="entry name" value="ADH_ZINC"/>
    <property type="match status" value="1"/>
</dbReference>
<dbReference type="GO" id="GO:0008270">
    <property type="term" value="F:zinc ion binding"/>
    <property type="evidence" value="ECO:0007669"/>
    <property type="project" value="InterPro"/>
</dbReference>
<protein>
    <submittedName>
        <fullName evidence="7">Zn-dependent alcohol dehydrogenase</fullName>
    </submittedName>
</protein>
<evidence type="ECO:0000313" key="8">
    <source>
        <dbReference type="EMBL" id="MDT2545663.1"/>
    </source>
</evidence>
<dbReference type="Proteomes" id="UP001254770">
    <property type="component" value="Unassembled WGS sequence"/>
</dbReference>
<dbReference type="InterPro" id="IPR011032">
    <property type="entry name" value="GroES-like_sf"/>
</dbReference>
<dbReference type="InterPro" id="IPR036291">
    <property type="entry name" value="NAD(P)-bd_dom_sf"/>
</dbReference>
<evidence type="ECO:0000313" key="9">
    <source>
        <dbReference type="Proteomes" id="UP001249240"/>
    </source>
</evidence>
<dbReference type="SUPFAM" id="SSF51735">
    <property type="entry name" value="NAD(P)-binding Rossmann-fold domains"/>
    <property type="match status" value="1"/>
</dbReference>
<keyword evidence="3 5" id="KW-0862">Zinc</keyword>
<evidence type="ECO:0000313" key="7">
    <source>
        <dbReference type="EMBL" id="MDT2536604.1"/>
    </source>
</evidence>
<dbReference type="Pfam" id="PF08240">
    <property type="entry name" value="ADH_N"/>
    <property type="match status" value="1"/>
</dbReference>
<dbReference type="GO" id="GO:0016491">
    <property type="term" value="F:oxidoreductase activity"/>
    <property type="evidence" value="ECO:0007669"/>
    <property type="project" value="UniProtKB-KW"/>
</dbReference>
<dbReference type="PANTHER" id="PTHR42813">
    <property type="entry name" value="ZINC-TYPE ALCOHOL DEHYDROGENASE-LIKE"/>
    <property type="match status" value="1"/>
</dbReference>
<dbReference type="EMBL" id="JARPXM010000001">
    <property type="protein sequence ID" value="MDT2536604.1"/>
    <property type="molecule type" value="Genomic_DNA"/>
</dbReference>
<proteinExistence type="inferred from homology"/>
<dbReference type="EMBL" id="JARPXL010000017">
    <property type="protein sequence ID" value="MDT2545663.1"/>
    <property type="molecule type" value="Genomic_DNA"/>
</dbReference>
<dbReference type="PANTHER" id="PTHR42813:SF2">
    <property type="entry name" value="DEHYDROGENASE, ZINC-CONTAINING, PUTATIVE (AFU_ORTHOLOGUE AFUA_2G02810)-RELATED"/>
    <property type="match status" value="1"/>
</dbReference>
<feature type="domain" description="Enoyl reductase (ER)" evidence="6">
    <location>
        <begin position="10"/>
        <end position="340"/>
    </location>
</feature>
<accession>A0AAP5KCE9</accession>
<dbReference type="GeneID" id="67041883"/>
<name>A0AAP5KCE9_9ENTE</name>
<dbReference type="InterPro" id="IPR013149">
    <property type="entry name" value="ADH-like_C"/>
</dbReference>
<comment type="similarity">
    <text evidence="5">Belongs to the zinc-containing alcohol dehydrogenase family.</text>
</comment>
<evidence type="ECO:0000259" key="6">
    <source>
        <dbReference type="SMART" id="SM00829"/>
    </source>
</evidence>
<evidence type="ECO:0000256" key="4">
    <source>
        <dbReference type="ARBA" id="ARBA00023002"/>
    </source>
</evidence>
<organism evidence="7 9">
    <name type="scientific">Enterococcus raffinosus</name>
    <dbReference type="NCBI Taxonomy" id="71452"/>
    <lineage>
        <taxon>Bacteria</taxon>
        <taxon>Bacillati</taxon>
        <taxon>Bacillota</taxon>
        <taxon>Bacilli</taxon>
        <taxon>Lactobacillales</taxon>
        <taxon>Enterococcaceae</taxon>
        <taxon>Enterococcus</taxon>
    </lineage>
</organism>
<dbReference type="Gene3D" id="3.40.50.720">
    <property type="entry name" value="NAD(P)-binding Rossmann-like Domain"/>
    <property type="match status" value="1"/>
</dbReference>
<evidence type="ECO:0000256" key="2">
    <source>
        <dbReference type="ARBA" id="ARBA00022723"/>
    </source>
</evidence>
<keyword evidence="4" id="KW-0560">Oxidoreductase</keyword>
<dbReference type="Pfam" id="PF00107">
    <property type="entry name" value="ADH_zinc_N"/>
    <property type="match status" value="1"/>
</dbReference>
<dbReference type="Gene3D" id="3.90.180.10">
    <property type="entry name" value="Medium-chain alcohol dehydrogenases, catalytic domain"/>
    <property type="match status" value="1"/>
</dbReference>